<comment type="caution">
    <text evidence="2">The sequence shown here is derived from an EMBL/GenBank/DDBJ whole genome shotgun (WGS) entry which is preliminary data.</text>
</comment>
<gene>
    <name evidence="2" type="ORF">JOF53_001606</name>
</gene>
<dbReference type="Proteomes" id="UP001519363">
    <property type="component" value="Unassembled WGS sequence"/>
</dbReference>
<dbReference type="SUPFAM" id="SSF55846">
    <property type="entry name" value="N-acetylmuramoyl-L-alanine amidase-like"/>
    <property type="match status" value="1"/>
</dbReference>
<accession>A0ABS5A935</accession>
<proteinExistence type="predicted"/>
<dbReference type="EMBL" id="JAGIOO010000001">
    <property type="protein sequence ID" value="MBP2472734.1"/>
    <property type="molecule type" value="Genomic_DNA"/>
</dbReference>
<evidence type="ECO:0000313" key="2">
    <source>
        <dbReference type="EMBL" id="MBP2472734.1"/>
    </source>
</evidence>
<keyword evidence="3" id="KW-1185">Reference proteome</keyword>
<dbReference type="InterPro" id="IPR036505">
    <property type="entry name" value="Amidase/PGRP_sf"/>
</dbReference>
<organism evidence="2 3">
    <name type="scientific">Crossiella equi</name>
    <dbReference type="NCBI Taxonomy" id="130796"/>
    <lineage>
        <taxon>Bacteria</taxon>
        <taxon>Bacillati</taxon>
        <taxon>Actinomycetota</taxon>
        <taxon>Actinomycetes</taxon>
        <taxon>Pseudonocardiales</taxon>
        <taxon>Pseudonocardiaceae</taxon>
        <taxon>Crossiella</taxon>
    </lineage>
</organism>
<evidence type="ECO:0000259" key="1">
    <source>
        <dbReference type="SMART" id="SM00644"/>
    </source>
</evidence>
<sequence length="249" mass="26996">MHTAEGARTVESLGRFFQGKTQASSHVGIDDNRIEQYVPYDRAAWTLRSGNPISDNAELCGFAKWTRAEWLRHPRMLEQTAQWIAQRCRARGIPLRKLTPAQVAKGESGVIGHHEWTVGKKDGSHWDPGPQFPWDLVMAKAGGQSGEDELPTPNEVAAATLDMPLGPGADPHSLSAFVVSNRENAAKLDELLTLLRPGIEGVRHAGQLAALIAQAAESGEALPEVADLSDEDLEFLAKAAATELARRKG</sequence>
<dbReference type="Pfam" id="PF01510">
    <property type="entry name" value="Amidase_2"/>
    <property type="match status" value="1"/>
</dbReference>
<feature type="domain" description="N-acetylmuramoyl-L-alanine amidase" evidence="1">
    <location>
        <begin position="2"/>
        <end position="129"/>
    </location>
</feature>
<evidence type="ECO:0000313" key="3">
    <source>
        <dbReference type="Proteomes" id="UP001519363"/>
    </source>
</evidence>
<dbReference type="CDD" id="cd06583">
    <property type="entry name" value="PGRP"/>
    <property type="match status" value="1"/>
</dbReference>
<dbReference type="InterPro" id="IPR002502">
    <property type="entry name" value="Amidase_domain"/>
</dbReference>
<dbReference type="SMART" id="SM00644">
    <property type="entry name" value="Ami_2"/>
    <property type="match status" value="1"/>
</dbReference>
<name>A0ABS5A935_9PSEU</name>
<dbReference type="Gene3D" id="3.40.80.10">
    <property type="entry name" value="Peptidoglycan recognition protein-like"/>
    <property type="match status" value="1"/>
</dbReference>
<protein>
    <recommendedName>
        <fullName evidence="1">N-acetylmuramoyl-L-alanine amidase domain-containing protein</fullName>
    </recommendedName>
</protein>
<reference evidence="2 3" key="1">
    <citation type="submission" date="2021-03" db="EMBL/GenBank/DDBJ databases">
        <title>Sequencing the genomes of 1000 actinobacteria strains.</title>
        <authorList>
            <person name="Klenk H.-P."/>
        </authorList>
    </citation>
    <scope>NUCLEOTIDE SEQUENCE [LARGE SCALE GENOMIC DNA]</scope>
    <source>
        <strain evidence="2 3">DSM 44580</strain>
    </source>
</reference>